<organism evidence="2 3">
    <name type="scientific">Periplaneta americana</name>
    <name type="common">American cockroach</name>
    <name type="synonym">Blatta americana</name>
    <dbReference type="NCBI Taxonomy" id="6978"/>
    <lineage>
        <taxon>Eukaryota</taxon>
        <taxon>Metazoa</taxon>
        <taxon>Ecdysozoa</taxon>
        <taxon>Arthropoda</taxon>
        <taxon>Hexapoda</taxon>
        <taxon>Insecta</taxon>
        <taxon>Pterygota</taxon>
        <taxon>Neoptera</taxon>
        <taxon>Polyneoptera</taxon>
        <taxon>Dictyoptera</taxon>
        <taxon>Blattodea</taxon>
        <taxon>Blattoidea</taxon>
        <taxon>Blattidae</taxon>
        <taxon>Blattinae</taxon>
        <taxon>Periplaneta</taxon>
    </lineage>
</organism>
<dbReference type="EMBL" id="JAJSOF020000003">
    <property type="protein sequence ID" value="KAJ4449579.1"/>
    <property type="molecule type" value="Genomic_DNA"/>
</dbReference>
<evidence type="ECO:0000259" key="1">
    <source>
        <dbReference type="Pfam" id="PF03372"/>
    </source>
</evidence>
<dbReference type="Proteomes" id="UP001148838">
    <property type="component" value="Unassembled WGS sequence"/>
</dbReference>
<dbReference type="SUPFAM" id="SSF56219">
    <property type="entry name" value="DNase I-like"/>
    <property type="match status" value="1"/>
</dbReference>
<gene>
    <name evidence="2" type="ORF">ANN_00981</name>
</gene>
<accession>A0ABQ8TSE2</accession>
<dbReference type="Gene3D" id="3.60.10.10">
    <property type="entry name" value="Endonuclease/exonuclease/phosphatase"/>
    <property type="match status" value="1"/>
</dbReference>
<dbReference type="InterPro" id="IPR005135">
    <property type="entry name" value="Endo/exonuclease/phosphatase"/>
</dbReference>
<evidence type="ECO:0000313" key="2">
    <source>
        <dbReference type="EMBL" id="KAJ4449579.1"/>
    </source>
</evidence>
<reference evidence="2 3" key="1">
    <citation type="journal article" date="2022" name="Allergy">
        <title>Genome assembly and annotation of Periplaneta americana reveal a comprehensive cockroach allergen profile.</title>
        <authorList>
            <person name="Wang L."/>
            <person name="Xiong Q."/>
            <person name="Saelim N."/>
            <person name="Wang L."/>
            <person name="Nong W."/>
            <person name="Wan A.T."/>
            <person name="Shi M."/>
            <person name="Liu X."/>
            <person name="Cao Q."/>
            <person name="Hui J.H.L."/>
            <person name="Sookrung N."/>
            <person name="Leung T.F."/>
            <person name="Tungtrongchitr A."/>
            <person name="Tsui S.K.W."/>
        </authorList>
    </citation>
    <scope>NUCLEOTIDE SEQUENCE [LARGE SCALE GENOMIC DNA]</scope>
    <source>
        <strain evidence="2">PWHHKU_190912</strain>
    </source>
</reference>
<evidence type="ECO:0000313" key="3">
    <source>
        <dbReference type="Proteomes" id="UP001148838"/>
    </source>
</evidence>
<dbReference type="Pfam" id="PF03372">
    <property type="entry name" value="Exo_endo_phos"/>
    <property type="match status" value="1"/>
</dbReference>
<sequence>MHLIRNYATLNINCLRSLPKQQLLRSFIYNNDIDVLILQEVNIDNFNFLQPNYNVISNVGEANRGTAIIYRSGLPIKQSELHPSGRILSILTEANELIVNVYLPSGTNNRTERERVISEDLPFYLRHKYNMLILGGDFNNVLNAKDQLGAYNPSPGLKRICEDLQLLDS</sequence>
<dbReference type="InterPro" id="IPR036691">
    <property type="entry name" value="Endo/exonu/phosph_ase_sf"/>
</dbReference>
<keyword evidence="3" id="KW-1185">Reference proteome</keyword>
<comment type="caution">
    <text evidence="2">The sequence shown here is derived from an EMBL/GenBank/DDBJ whole genome shotgun (WGS) entry which is preliminary data.</text>
</comment>
<feature type="domain" description="Endonuclease/exonuclease/phosphatase" evidence="1">
    <location>
        <begin position="8"/>
        <end position="141"/>
    </location>
</feature>
<protein>
    <recommendedName>
        <fullName evidence="1">Endonuclease/exonuclease/phosphatase domain-containing protein</fullName>
    </recommendedName>
</protein>
<name>A0ABQ8TSE2_PERAM</name>
<proteinExistence type="predicted"/>